<name>A0A8J8SUD5_HALGN</name>
<keyword evidence="2" id="KW-1185">Reference proteome</keyword>
<organism evidence="1 2">
    <name type="scientific">Halteria grandinella</name>
    <dbReference type="NCBI Taxonomy" id="5974"/>
    <lineage>
        <taxon>Eukaryota</taxon>
        <taxon>Sar</taxon>
        <taxon>Alveolata</taxon>
        <taxon>Ciliophora</taxon>
        <taxon>Intramacronucleata</taxon>
        <taxon>Spirotrichea</taxon>
        <taxon>Stichotrichia</taxon>
        <taxon>Sporadotrichida</taxon>
        <taxon>Halteriidae</taxon>
        <taxon>Halteria</taxon>
    </lineage>
</organism>
<evidence type="ECO:0000313" key="2">
    <source>
        <dbReference type="Proteomes" id="UP000785679"/>
    </source>
</evidence>
<comment type="caution">
    <text evidence="1">The sequence shown here is derived from an EMBL/GenBank/DDBJ whole genome shotgun (WGS) entry which is preliminary data.</text>
</comment>
<sequence>MATWISQKTDSTPQIRLKISSISGSITNPNSFREKSIRSAKRSTTMEPINSTQVTHYPHLISDKYNTQKQNTMTPGLVKIAKHVRFFQISLQAQR</sequence>
<proteinExistence type="predicted"/>
<evidence type="ECO:0000313" key="1">
    <source>
        <dbReference type="EMBL" id="TNV71237.1"/>
    </source>
</evidence>
<protein>
    <submittedName>
        <fullName evidence="1">Uncharacterized protein</fullName>
    </submittedName>
</protein>
<reference evidence="1" key="1">
    <citation type="submission" date="2019-06" db="EMBL/GenBank/DDBJ databases">
        <authorList>
            <person name="Zheng W."/>
        </authorList>
    </citation>
    <scope>NUCLEOTIDE SEQUENCE</scope>
    <source>
        <strain evidence="1">QDHG01</strain>
    </source>
</reference>
<gene>
    <name evidence="1" type="ORF">FGO68_gene5535</name>
</gene>
<accession>A0A8J8SUD5</accession>
<dbReference type="EMBL" id="RRYP01030208">
    <property type="protein sequence ID" value="TNV71237.1"/>
    <property type="molecule type" value="Genomic_DNA"/>
</dbReference>
<dbReference type="Proteomes" id="UP000785679">
    <property type="component" value="Unassembled WGS sequence"/>
</dbReference>
<dbReference type="AlphaFoldDB" id="A0A8J8SUD5"/>